<dbReference type="EMBL" id="BANT01000043">
    <property type="protein sequence ID" value="GAC58597.1"/>
    <property type="molecule type" value="Genomic_DNA"/>
</dbReference>
<gene>
    <name evidence="8" type="ORF">GOHSU_43_00410</name>
</gene>
<name>L7LEV0_9ACTN</name>
<feature type="transmembrane region" description="Helical" evidence="7">
    <location>
        <begin position="210"/>
        <end position="231"/>
    </location>
</feature>
<evidence type="ECO:0000256" key="7">
    <source>
        <dbReference type="SAM" id="Phobius"/>
    </source>
</evidence>
<evidence type="ECO:0000256" key="4">
    <source>
        <dbReference type="ARBA" id="ARBA00022692"/>
    </source>
</evidence>
<dbReference type="STRING" id="1121927.GOHSU_43_00410"/>
<evidence type="ECO:0008006" key="10">
    <source>
        <dbReference type="Google" id="ProtNLM"/>
    </source>
</evidence>
<comment type="caution">
    <text evidence="8">The sequence shown here is derived from an EMBL/GenBank/DDBJ whole genome shotgun (WGS) entry which is preliminary data.</text>
</comment>
<feature type="transmembrane region" description="Helical" evidence="7">
    <location>
        <begin position="237"/>
        <end position="259"/>
    </location>
</feature>
<keyword evidence="6 7" id="KW-0472">Membrane</keyword>
<keyword evidence="5 7" id="KW-1133">Transmembrane helix</keyword>
<sequence length="357" mass="35470">MSVRGLLGRSVLPQAESMTATVDLLRSAALPWRRRPVRLPGLALVAAATAAAVGLHRWLPMVSPLLSAILLGIAVGNLAPPGPRYAPGFAVASRTLLRLGVALLGLQLVVGDVFGLGPGVIGLIVLTVVLSLAGSLWFGKFLGLSPAQRLLIACGTSICGAAAVAAADGVVDGEEEEAAAAIGVVVVFGTLLLGGIPLAVWLLGLSPQAGGLWAGISIHEVAQVVAAGGLIGSGALATAVVVKLGRVLMLAPVLVVLGVRQRRAHTGRTGARPPLVPLFVAGFAACVALGSSGVIPGPVLAGAAQVQTVLLAAAMFALGTGVRLATLRALGPRPILLGAAATVWISVLGLAGALLVG</sequence>
<keyword evidence="4 7" id="KW-0812">Transmembrane</keyword>
<dbReference type="eggNOG" id="COG2855">
    <property type="taxonomic scope" value="Bacteria"/>
</dbReference>
<dbReference type="Pfam" id="PF03601">
    <property type="entry name" value="Cons_hypoth698"/>
    <property type="match status" value="1"/>
</dbReference>
<feature type="transmembrane region" description="Helical" evidence="7">
    <location>
        <begin position="61"/>
        <end position="79"/>
    </location>
</feature>
<dbReference type="GO" id="GO:0005886">
    <property type="term" value="C:plasma membrane"/>
    <property type="evidence" value="ECO:0007669"/>
    <property type="project" value="UniProtKB-SubCell"/>
</dbReference>
<feature type="transmembrane region" description="Helical" evidence="7">
    <location>
        <begin position="334"/>
        <end position="356"/>
    </location>
</feature>
<evidence type="ECO:0000256" key="3">
    <source>
        <dbReference type="ARBA" id="ARBA00022475"/>
    </source>
</evidence>
<organism evidence="8 9">
    <name type="scientific">Gordonia hirsuta DSM 44140 = NBRC 16056</name>
    <dbReference type="NCBI Taxonomy" id="1121927"/>
    <lineage>
        <taxon>Bacteria</taxon>
        <taxon>Bacillati</taxon>
        <taxon>Actinomycetota</taxon>
        <taxon>Actinomycetes</taxon>
        <taxon>Mycobacteriales</taxon>
        <taxon>Gordoniaceae</taxon>
        <taxon>Gordonia</taxon>
    </lineage>
</organism>
<feature type="transmembrane region" description="Helical" evidence="7">
    <location>
        <begin position="179"/>
        <end position="203"/>
    </location>
</feature>
<dbReference type="Proteomes" id="UP000053405">
    <property type="component" value="Unassembled WGS sequence"/>
</dbReference>
<accession>L7LEV0</accession>
<keyword evidence="3" id="KW-1003">Cell membrane</keyword>
<dbReference type="InterPro" id="IPR018383">
    <property type="entry name" value="UPF0324_pro"/>
</dbReference>
<evidence type="ECO:0000256" key="1">
    <source>
        <dbReference type="ARBA" id="ARBA00004651"/>
    </source>
</evidence>
<feature type="transmembrane region" description="Helical" evidence="7">
    <location>
        <begin position="150"/>
        <end position="167"/>
    </location>
</feature>
<feature type="transmembrane region" description="Helical" evidence="7">
    <location>
        <begin position="116"/>
        <end position="138"/>
    </location>
</feature>
<comment type="subcellular location">
    <subcellularLocation>
        <location evidence="1">Cell membrane</location>
        <topology evidence="1">Multi-pass membrane protein</topology>
    </subcellularLocation>
</comment>
<evidence type="ECO:0000313" key="9">
    <source>
        <dbReference type="Proteomes" id="UP000053405"/>
    </source>
</evidence>
<evidence type="ECO:0000256" key="5">
    <source>
        <dbReference type="ARBA" id="ARBA00022989"/>
    </source>
</evidence>
<dbReference type="AlphaFoldDB" id="L7LEV0"/>
<proteinExistence type="inferred from homology"/>
<feature type="transmembrane region" description="Helical" evidence="7">
    <location>
        <begin position="301"/>
        <end position="322"/>
    </location>
</feature>
<reference evidence="8 9" key="1">
    <citation type="submission" date="2012-12" db="EMBL/GenBank/DDBJ databases">
        <title>Whole genome shotgun sequence of Gordonia hirsuta NBRC 16056.</title>
        <authorList>
            <person name="Isaki-Nakamura S."/>
            <person name="Hosoyama A."/>
            <person name="Tsuchikane K."/>
            <person name="Katsumata H."/>
            <person name="Baba S."/>
            <person name="Yamazaki S."/>
            <person name="Fujita N."/>
        </authorList>
    </citation>
    <scope>NUCLEOTIDE SEQUENCE [LARGE SCALE GENOMIC DNA]</scope>
    <source>
        <strain evidence="8 9">NBRC 16056</strain>
    </source>
</reference>
<evidence type="ECO:0000256" key="6">
    <source>
        <dbReference type="ARBA" id="ARBA00023136"/>
    </source>
</evidence>
<keyword evidence="9" id="KW-1185">Reference proteome</keyword>
<comment type="similarity">
    <text evidence="2">Belongs to the UPF0324 family.</text>
</comment>
<dbReference type="PANTHER" id="PTHR30106">
    <property type="entry name" value="INNER MEMBRANE PROTEIN YEIH-RELATED"/>
    <property type="match status" value="1"/>
</dbReference>
<dbReference type="PANTHER" id="PTHR30106:SF2">
    <property type="entry name" value="UPF0324 INNER MEMBRANE PROTEIN YEIH"/>
    <property type="match status" value="1"/>
</dbReference>
<evidence type="ECO:0000313" key="8">
    <source>
        <dbReference type="EMBL" id="GAC58597.1"/>
    </source>
</evidence>
<feature type="transmembrane region" description="Helical" evidence="7">
    <location>
        <begin position="275"/>
        <end position="295"/>
    </location>
</feature>
<protein>
    <recommendedName>
        <fullName evidence="10">Sulfate exporter family transporter</fullName>
    </recommendedName>
</protein>
<evidence type="ECO:0000256" key="2">
    <source>
        <dbReference type="ARBA" id="ARBA00007977"/>
    </source>
</evidence>